<dbReference type="RefSeq" id="WP_108369984.1">
    <property type="nucleotide sequence ID" value="NZ_CP028811.1"/>
</dbReference>
<keyword evidence="2" id="KW-1185">Reference proteome</keyword>
<dbReference type="OrthoDB" id="1362098at2"/>
<sequence>MKDEFKAVFDALVREGFHQLPDRSPDSGKPFEFKITPYSLNTKLSFKFENLAHFIEFLKLSAIQGDEKILLLNNTFIELGLDPNDFFYVNFYEKGKDAEL</sequence>
<dbReference type="Proteomes" id="UP000244193">
    <property type="component" value="Chromosome"/>
</dbReference>
<gene>
    <name evidence="1" type="ORF">HYN48_04485</name>
</gene>
<dbReference type="AlphaFoldDB" id="A0A2S0RDM9"/>
<protein>
    <submittedName>
        <fullName evidence="1">Uncharacterized protein</fullName>
    </submittedName>
</protein>
<proteinExistence type="predicted"/>
<evidence type="ECO:0000313" key="1">
    <source>
        <dbReference type="EMBL" id="AWA29400.1"/>
    </source>
</evidence>
<name>A0A2S0RDM9_9FLAO</name>
<dbReference type="EMBL" id="CP028811">
    <property type="protein sequence ID" value="AWA29400.1"/>
    <property type="molecule type" value="Genomic_DNA"/>
</dbReference>
<accession>A0A2S0RDM9</accession>
<reference evidence="1 2" key="1">
    <citation type="submission" date="2018-04" db="EMBL/GenBank/DDBJ databases">
        <title>Genome sequencing of Flavobacterium sp. HYN0048.</title>
        <authorList>
            <person name="Yi H."/>
            <person name="Baek C."/>
        </authorList>
    </citation>
    <scope>NUCLEOTIDE SEQUENCE [LARGE SCALE GENOMIC DNA]</scope>
    <source>
        <strain evidence="1 2">HYN0048</strain>
    </source>
</reference>
<organism evidence="1 2">
    <name type="scientific">Flavobacterium magnum</name>
    <dbReference type="NCBI Taxonomy" id="2162713"/>
    <lineage>
        <taxon>Bacteria</taxon>
        <taxon>Pseudomonadati</taxon>
        <taxon>Bacteroidota</taxon>
        <taxon>Flavobacteriia</taxon>
        <taxon>Flavobacteriales</taxon>
        <taxon>Flavobacteriaceae</taxon>
        <taxon>Flavobacterium</taxon>
    </lineage>
</organism>
<evidence type="ECO:0000313" key="2">
    <source>
        <dbReference type="Proteomes" id="UP000244193"/>
    </source>
</evidence>
<dbReference type="KEGG" id="fmg:HYN48_04485"/>